<evidence type="ECO:0000313" key="3">
    <source>
        <dbReference type="Proteomes" id="UP000032668"/>
    </source>
</evidence>
<protein>
    <recommendedName>
        <fullName evidence="1">PAS domain-containing protein</fullName>
    </recommendedName>
</protein>
<evidence type="ECO:0000259" key="1">
    <source>
        <dbReference type="SMART" id="SM00091"/>
    </source>
</evidence>
<dbReference type="Pfam" id="PF00989">
    <property type="entry name" value="PAS"/>
    <property type="match status" value="1"/>
</dbReference>
<dbReference type="SUPFAM" id="SSF55785">
    <property type="entry name" value="PYP-like sensor domain (PAS domain)"/>
    <property type="match status" value="1"/>
</dbReference>
<dbReference type="InterPro" id="IPR013767">
    <property type="entry name" value="PAS_fold"/>
</dbReference>
<sequence length="201" mass="21925">MGQLPVVPFAGSNNMTRPTEISPFRLGIRGQETVSDETLTDLFGLAAFRIFAAALPDPLLAVDADDNILFLNTAMAQLSGIPAAGAERLPLSNFLRQAGFRLEESLEDEGRVDGRARLVSIADGRSLPVQRRVLASGELARGHWLYIVRSSETPPLPRRTIRAGSRVTDGAELALPRGLKEQVQRATRAYRRGVRILLLVS</sequence>
<dbReference type="EMBL" id="BANC01000012">
    <property type="protein sequence ID" value="GAN78957.1"/>
    <property type="molecule type" value="Genomic_DNA"/>
</dbReference>
<dbReference type="GO" id="GO:0006355">
    <property type="term" value="P:regulation of DNA-templated transcription"/>
    <property type="evidence" value="ECO:0007669"/>
    <property type="project" value="InterPro"/>
</dbReference>
<dbReference type="Gene3D" id="3.30.450.20">
    <property type="entry name" value="PAS domain"/>
    <property type="match status" value="1"/>
</dbReference>
<dbReference type="SMART" id="SM00091">
    <property type="entry name" value="PAS"/>
    <property type="match status" value="1"/>
</dbReference>
<dbReference type="InterPro" id="IPR035965">
    <property type="entry name" value="PAS-like_dom_sf"/>
</dbReference>
<dbReference type="InterPro" id="IPR000014">
    <property type="entry name" value="PAS"/>
</dbReference>
<organism evidence="2 3">
    <name type="scientific">Acidocella aminolytica 101 = DSM 11237</name>
    <dbReference type="NCBI Taxonomy" id="1120923"/>
    <lineage>
        <taxon>Bacteria</taxon>
        <taxon>Pseudomonadati</taxon>
        <taxon>Pseudomonadota</taxon>
        <taxon>Alphaproteobacteria</taxon>
        <taxon>Acetobacterales</taxon>
        <taxon>Acidocellaceae</taxon>
        <taxon>Acidocella</taxon>
    </lineage>
</organism>
<comment type="caution">
    <text evidence="2">The sequence shown here is derived from an EMBL/GenBank/DDBJ whole genome shotgun (WGS) entry which is preliminary data.</text>
</comment>
<name>A0A0D6PBB3_9PROT</name>
<evidence type="ECO:0000313" key="2">
    <source>
        <dbReference type="EMBL" id="GAN78957.1"/>
    </source>
</evidence>
<dbReference type="STRING" id="1120923.SAMN02746095_02159"/>
<proteinExistence type="predicted"/>
<accession>A0A0D6PBB3</accession>
<dbReference type="AlphaFoldDB" id="A0A0D6PBB3"/>
<gene>
    <name evidence="2" type="ORF">Aam_012_001</name>
</gene>
<dbReference type="CDD" id="cd00130">
    <property type="entry name" value="PAS"/>
    <property type="match status" value="1"/>
</dbReference>
<reference evidence="2 3" key="1">
    <citation type="submission" date="2012-11" db="EMBL/GenBank/DDBJ databases">
        <title>Whole genome sequence of Acidocella aminolytica 101 = DSM 11237.</title>
        <authorList>
            <person name="Azuma Y."/>
            <person name="Higashiura N."/>
            <person name="Hirakawa H."/>
            <person name="Matsushita K."/>
        </authorList>
    </citation>
    <scope>NUCLEOTIDE SEQUENCE [LARGE SCALE GENOMIC DNA]</scope>
    <source>
        <strain evidence="3">101 / DSM 11237</strain>
    </source>
</reference>
<feature type="domain" description="PAS" evidence="1">
    <location>
        <begin position="46"/>
        <end position="111"/>
    </location>
</feature>
<keyword evidence="3" id="KW-1185">Reference proteome</keyword>
<dbReference type="Proteomes" id="UP000032668">
    <property type="component" value="Unassembled WGS sequence"/>
</dbReference>